<dbReference type="RefSeq" id="WP_213235779.1">
    <property type="nucleotide sequence ID" value="NZ_JAHBCL010000006.1"/>
</dbReference>
<organism evidence="5 6">
    <name type="scientific">Fusibacter paucivorans</name>
    <dbReference type="NCBI Taxonomy" id="76009"/>
    <lineage>
        <taxon>Bacteria</taxon>
        <taxon>Bacillati</taxon>
        <taxon>Bacillota</taxon>
        <taxon>Clostridia</taxon>
        <taxon>Eubacteriales</taxon>
        <taxon>Eubacteriales Family XII. Incertae Sedis</taxon>
        <taxon>Fusibacter</taxon>
    </lineage>
</organism>
<comment type="caution">
    <text evidence="5">The sequence shown here is derived from an EMBL/GenBank/DDBJ whole genome shotgun (WGS) entry which is preliminary data.</text>
</comment>
<feature type="domain" description="Alcohol dehydrogenase iron-type/glycerol dehydrogenase GldA" evidence="3">
    <location>
        <begin position="8"/>
        <end position="174"/>
    </location>
</feature>
<evidence type="ECO:0000259" key="4">
    <source>
        <dbReference type="Pfam" id="PF25137"/>
    </source>
</evidence>
<dbReference type="SUPFAM" id="SSF56796">
    <property type="entry name" value="Dehydroquinate synthase-like"/>
    <property type="match status" value="1"/>
</dbReference>
<evidence type="ECO:0000313" key="5">
    <source>
        <dbReference type="EMBL" id="MBS7525995.1"/>
    </source>
</evidence>
<dbReference type="PANTHER" id="PTHR11496">
    <property type="entry name" value="ALCOHOL DEHYDROGENASE"/>
    <property type="match status" value="1"/>
</dbReference>
<keyword evidence="1 5" id="KW-0560">Oxidoreductase</keyword>
<feature type="transmembrane region" description="Helical" evidence="2">
    <location>
        <begin position="245"/>
        <end position="271"/>
    </location>
</feature>
<dbReference type="Pfam" id="PF00465">
    <property type="entry name" value="Fe-ADH"/>
    <property type="match status" value="1"/>
</dbReference>
<dbReference type="GO" id="GO:0004022">
    <property type="term" value="F:alcohol dehydrogenase (NAD+) activity"/>
    <property type="evidence" value="ECO:0007669"/>
    <property type="project" value="UniProtKB-EC"/>
</dbReference>
<accession>A0ABS5PLG0</accession>
<name>A0ABS5PLG0_9FIRM</name>
<evidence type="ECO:0000256" key="2">
    <source>
        <dbReference type="SAM" id="Phobius"/>
    </source>
</evidence>
<evidence type="ECO:0000256" key="1">
    <source>
        <dbReference type="ARBA" id="ARBA00023002"/>
    </source>
</evidence>
<evidence type="ECO:0000313" key="6">
    <source>
        <dbReference type="Proteomes" id="UP000746471"/>
    </source>
</evidence>
<dbReference type="Gene3D" id="1.20.1090.10">
    <property type="entry name" value="Dehydroquinate synthase-like - alpha domain"/>
    <property type="match status" value="1"/>
</dbReference>
<dbReference type="Gene3D" id="3.40.50.1970">
    <property type="match status" value="1"/>
</dbReference>
<sequence length="372" mass="39971">MNYQYYMPTRAIIGEDCILNHSDVFKTLGKRAMLVTGARSAKLNGSAKDIMSALEAVGITYLVYDKVMSNPTVACAYEGAALAKANDVDFIIAIGGGSPMDAGKAIALLAAQDIEPSALFSGKYENKVLPIVAVPTTAGTGSEVTQYSILTNDAMQTKTGIASNYIFPAIAFLDSKYMEALSYTTLVNTAVDALSHAVEGMLSVRRSFISDALAMESIRSIMETLKAIAGMGDDVKMTSEMRDKLLYASFMAGIVIAQTGTTVVHAMGYALTYSKGIDHGKANGLLMGSYLKLVSKQDSDLADKIVSVMGYDSIESMDKLILPMIGEGVHLSEDEIEHYTQKVLKTSNVLNCLVKPAKEDIMNMYQEALNAM</sequence>
<dbReference type="Pfam" id="PF25137">
    <property type="entry name" value="ADH_Fe_C"/>
    <property type="match status" value="1"/>
</dbReference>
<keyword evidence="2" id="KW-1133">Transmembrane helix</keyword>
<keyword evidence="2" id="KW-0472">Membrane</keyword>
<dbReference type="Proteomes" id="UP000746471">
    <property type="component" value="Unassembled WGS sequence"/>
</dbReference>
<dbReference type="InterPro" id="IPR039697">
    <property type="entry name" value="Alcohol_dehydrogenase_Fe"/>
</dbReference>
<dbReference type="InterPro" id="IPR001670">
    <property type="entry name" value="ADH_Fe/GldA"/>
</dbReference>
<proteinExistence type="predicted"/>
<protein>
    <submittedName>
        <fullName evidence="5">Iron-containing alcohol dehydrogenase</fullName>
        <ecNumber evidence="5">1.1.1.1</ecNumber>
    </submittedName>
</protein>
<feature type="domain" description="Fe-containing alcohol dehydrogenase-like C-terminal" evidence="4">
    <location>
        <begin position="187"/>
        <end position="368"/>
    </location>
</feature>
<keyword evidence="6" id="KW-1185">Reference proteome</keyword>
<dbReference type="EMBL" id="JAHBCL010000006">
    <property type="protein sequence ID" value="MBS7525995.1"/>
    <property type="molecule type" value="Genomic_DNA"/>
</dbReference>
<gene>
    <name evidence="5" type="ORF">KHM83_04790</name>
</gene>
<reference evidence="5 6" key="1">
    <citation type="submission" date="2021-05" db="EMBL/GenBank/DDBJ databases">
        <title>Fusibacter ferrireducens sp. nov., an anaerobic, sulfur- and Fe-reducing bacterium isolated from the mangrove sediment.</title>
        <authorList>
            <person name="Qiu D."/>
        </authorList>
    </citation>
    <scope>NUCLEOTIDE SEQUENCE [LARGE SCALE GENOMIC DNA]</scope>
    <source>
        <strain evidence="5 6">DSM 12116</strain>
    </source>
</reference>
<dbReference type="InterPro" id="IPR056798">
    <property type="entry name" value="ADH_Fe_C"/>
</dbReference>
<evidence type="ECO:0000259" key="3">
    <source>
        <dbReference type="Pfam" id="PF00465"/>
    </source>
</evidence>
<dbReference type="CDD" id="cd08181">
    <property type="entry name" value="PPD-like"/>
    <property type="match status" value="1"/>
</dbReference>
<keyword evidence="2" id="KW-0812">Transmembrane</keyword>
<dbReference type="PANTHER" id="PTHR11496:SF104">
    <property type="entry name" value="3-DEOXY-ALPHA-D-MANNO-OCTULOSONATE 8-OXIDASE"/>
    <property type="match status" value="1"/>
</dbReference>
<dbReference type="EC" id="1.1.1.1" evidence="5"/>